<dbReference type="GO" id="GO:0046933">
    <property type="term" value="F:proton-transporting ATP synthase activity, rotational mechanism"/>
    <property type="evidence" value="ECO:0007669"/>
    <property type="project" value="UniProtKB-UniRule"/>
</dbReference>
<dbReference type="InterPro" id="IPR020546">
    <property type="entry name" value="ATP_synth_F1_dsu/esu_N"/>
</dbReference>
<reference evidence="13" key="1">
    <citation type="submission" date="2020-09" db="EMBL/GenBank/DDBJ databases">
        <title>New species isolated from human feces.</title>
        <authorList>
            <person name="Kitahara M."/>
            <person name="Shigeno Y."/>
            <person name="Shime M."/>
            <person name="Matsumoto Y."/>
            <person name="Nakamura S."/>
            <person name="Motooka D."/>
            <person name="Fukuoka S."/>
            <person name="Nishikawa H."/>
            <person name="Benno Y."/>
        </authorList>
    </citation>
    <scope>NUCLEOTIDE SEQUENCE</scope>
    <source>
        <strain evidence="13">MM35</strain>
    </source>
</reference>
<evidence type="ECO:0000256" key="4">
    <source>
        <dbReference type="ARBA" id="ARBA00022475"/>
    </source>
</evidence>
<evidence type="ECO:0000256" key="3">
    <source>
        <dbReference type="ARBA" id="ARBA00022448"/>
    </source>
</evidence>
<dbReference type="SUPFAM" id="SSF46604">
    <property type="entry name" value="Epsilon subunit of F1F0-ATP synthase C-terminal domain"/>
    <property type="match status" value="1"/>
</dbReference>
<evidence type="ECO:0000256" key="2">
    <source>
        <dbReference type="ARBA" id="ARBA00005712"/>
    </source>
</evidence>
<evidence type="ECO:0000256" key="9">
    <source>
        <dbReference type="HAMAP-Rule" id="MF_00530"/>
    </source>
</evidence>
<comment type="subcellular location">
    <subcellularLocation>
        <location evidence="1 9">Cell membrane</location>
        <topology evidence="1 9">Peripheral membrane protein</topology>
    </subcellularLocation>
</comment>
<dbReference type="EMBL" id="AP023415">
    <property type="protein sequence ID" value="BCK78880.1"/>
    <property type="molecule type" value="Genomic_DNA"/>
</dbReference>
<dbReference type="InterPro" id="IPR001469">
    <property type="entry name" value="ATP_synth_F1_dsu/esu"/>
</dbReference>
<evidence type="ECO:0000259" key="12">
    <source>
        <dbReference type="Pfam" id="PF02823"/>
    </source>
</evidence>
<evidence type="ECO:0000256" key="6">
    <source>
        <dbReference type="ARBA" id="ARBA00023136"/>
    </source>
</evidence>
<accession>A0A810PSL7</accession>
<evidence type="ECO:0000256" key="10">
    <source>
        <dbReference type="RuleBase" id="RU003656"/>
    </source>
</evidence>
<dbReference type="Proteomes" id="UP000681343">
    <property type="component" value="Chromosome"/>
</dbReference>
<evidence type="ECO:0000313" key="13">
    <source>
        <dbReference type="EMBL" id="BCK78880.1"/>
    </source>
</evidence>
<keyword evidence="6 9" id="KW-0472">Membrane</keyword>
<keyword evidence="5 9" id="KW-0406">Ion transport</keyword>
<dbReference type="KEGG" id="vfa:MM35RIKEN_10720"/>
<sequence>MKDGIHIRIVTAASTVYDDMVSYVELPFSGGSVGVLQDHAPMLGAIEDGVVTARKDSGTEEFVAVNLGVANIVHNEVTLLVRAAERAEDIDLARAQSAEKRARERLAEHSADLDVKRAQIALHRALARQAAVRMMKGQ</sequence>
<evidence type="ECO:0000256" key="8">
    <source>
        <dbReference type="ARBA" id="ARBA00023310"/>
    </source>
</evidence>
<dbReference type="SUPFAM" id="SSF51344">
    <property type="entry name" value="Epsilon subunit of F1F0-ATP synthase N-terminal domain"/>
    <property type="match status" value="1"/>
</dbReference>
<dbReference type="InterPro" id="IPR036794">
    <property type="entry name" value="ATP_F1_dsu/esu_C_sf"/>
</dbReference>
<keyword evidence="14" id="KW-1185">Reference proteome</keyword>
<organism evidence="13 14">
    <name type="scientific">Vescimonas fastidiosa</name>
    <dbReference type="NCBI Taxonomy" id="2714353"/>
    <lineage>
        <taxon>Bacteria</taxon>
        <taxon>Bacillati</taxon>
        <taxon>Bacillota</taxon>
        <taxon>Clostridia</taxon>
        <taxon>Eubacteriales</taxon>
        <taxon>Oscillospiraceae</taxon>
        <taxon>Vescimonas</taxon>
    </lineage>
</organism>
<dbReference type="Gene3D" id="2.60.15.10">
    <property type="entry name" value="F0F1 ATP synthase delta/epsilon subunit, N-terminal"/>
    <property type="match status" value="1"/>
</dbReference>
<dbReference type="CDD" id="cd12152">
    <property type="entry name" value="F1-ATPase_delta"/>
    <property type="match status" value="1"/>
</dbReference>
<dbReference type="Pfam" id="PF00401">
    <property type="entry name" value="ATP-synt_DE"/>
    <property type="match status" value="1"/>
</dbReference>
<dbReference type="GO" id="GO:0045259">
    <property type="term" value="C:proton-transporting ATP synthase complex"/>
    <property type="evidence" value="ECO:0007669"/>
    <property type="project" value="UniProtKB-KW"/>
</dbReference>
<keyword evidence="9" id="KW-0375">Hydrogen ion transport</keyword>
<evidence type="ECO:0000259" key="11">
    <source>
        <dbReference type="Pfam" id="PF00401"/>
    </source>
</evidence>
<gene>
    <name evidence="9 13" type="primary">atpC</name>
    <name evidence="13" type="ORF">MM35RIKEN_10720</name>
</gene>
<feature type="domain" description="ATP synthase epsilon subunit C-terminal" evidence="11">
    <location>
        <begin position="88"/>
        <end position="128"/>
    </location>
</feature>
<dbReference type="RefSeq" id="WP_212819919.1">
    <property type="nucleotide sequence ID" value="NZ_AP023415.1"/>
</dbReference>
<dbReference type="PANTHER" id="PTHR13822:SF10">
    <property type="entry name" value="ATP SYNTHASE EPSILON CHAIN, CHLOROPLASTIC"/>
    <property type="match status" value="1"/>
</dbReference>
<dbReference type="Pfam" id="PF02823">
    <property type="entry name" value="ATP-synt_DE_N"/>
    <property type="match status" value="1"/>
</dbReference>
<proteinExistence type="inferred from homology"/>
<dbReference type="AlphaFoldDB" id="A0A810PSL7"/>
<comment type="subunit">
    <text evidence="9 10">F-type ATPases have 2 components, CF(1) - the catalytic core - and CF(0) - the membrane proton channel. CF(1) has five subunits: alpha(3), beta(3), gamma(1), delta(1), epsilon(1). CF(0) has three main subunits: a, b and c.</text>
</comment>
<dbReference type="NCBIfam" id="TIGR01216">
    <property type="entry name" value="ATP_synt_epsi"/>
    <property type="match status" value="1"/>
</dbReference>
<dbReference type="GO" id="GO:0005886">
    <property type="term" value="C:plasma membrane"/>
    <property type="evidence" value="ECO:0007669"/>
    <property type="project" value="UniProtKB-SubCell"/>
</dbReference>
<evidence type="ECO:0000256" key="7">
    <source>
        <dbReference type="ARBA" id="ARBA00023196"/>
    </source>
</evidence>
<evidence type="ECO:0000256" key="1">
    <source>
        <dbReference type="ARBA" id="ARBA00004202"/>
    </source>
</evidence>
<name>A0A810PSL7_9FIRM</name>
<protein>
    <recommendedName>
        <fullName evidence="9">ATP synthase epsilon chain</fullName>
    </recommendedName>
    <alternativeName>
        <fullName evidence="9">ATP synthase F1 sector epsilon subunit</fullName>
    </alternativeName>
    <alternativeName>
        <fullName evidence="9">F-ATPase epsilon subunit</fullName>
    </alternativeName>
</protein>
<evidence type="ECO:0000256" key="5">
    <source>
        <dbReference type="ARBA" id="ARBA00023065"/>
    </source>
</evidence>
<dbReference type="PANTHER" id="PTHR13822">
    <property type="entry name" value="ATP SYNTHASE DELTA/EPSILON CHAIN"/>
    <property type="match status" value="1"/>
</dbReference>
<dbReference type="InterPro" id="IPR020547">
    <property type="entry name" value="ATP_synth_F1_esu_C"/>
</dbReference>
<evidence type="ECO:0000313" key="14">
    <source>
        <dbReference type="Proteomes" id="UP000681343"/>
    </source>
</evidence>
<keyword evidence="8 9" id="KW-0066">ATP synthesis</keyword>
<keyword evidence="4 9" id="KW-1003">Cell membrane</keyword>
<comment type="similarity">
    <text evidence="2 9 10">Belongs to the ATPase epsilon chain family.</text>
</comment>
<dbReference type="InterPro" id="IPR036771">
    <property type="entry name" value="ATPsynth_dsu/esu_N"/>
</dbReference>
<dbReference type="HAMAP" id="MF_00530">
    <property type="entry name" value="ATP_synth_epsil_bac"/>
    <property type="match status" value="1"/>
</dbReference>
<keyword evidence="7 9" id="KW-0139">CF(1)</keyword>
<keyword evidence="3 9" id="KW-0813">Transport</keyword>
<dbReference type="Gene3D" id="1.20.5.440">
    <property type="entry name" value="ATP synthase delta/epsilon subunit, C-terminal domain"/>
    <property type="match status" value="1"/>
</dbReference>
<comment type="function">
    <text evidence="9">Produces ATP from ADP in the presence of a proton gradient across the membrane.</text>
</comment>
<dbReference type="GO" id="GO:0005524">
    <property type="term" value="F:ATP binding"/>
    <property type="evidence" value="ECO:0007669"/>
    <property type="project" value="UniProtKB-UniRule"/>
</dbReference>
<feature type="domain" description="ATP synthase F1 complex delta/epsilon subunit N-terminal" evidence="12">
    <location>
        <begin position="5"/>
        <end position="84"/>
    </location>
</feature>